<dbReference type="InterPro" id="IPR002015">
    <property type="entry name" value="Proteasome/cyclosome_rpt"/>
</dbReference>
<evidence type="ECO:0000256" key="1">
    <source>
        <dbReference type="ARBA" id="ARBA00006308"/>
    </source>
</evidence>
<dbReference type="SUPFAM" id="SSF48371">
    <property type="entry name" value="ARM repeat"/>
    <property type="match status" value="1"/>
</dbReference>
<evidence type="ECO:0000256" key="3">
    <source>
        <dbReference type="ARBA" id="ARBA00022942"/>
    </source>
</evidence>
<dbReference type="OrthoDB" id="261572at2759"/>
<dbReference type="InterPro" id="IPR040623">
    <property type="entry name" value="RPN2_C"/>
</dbReference>
<evidence type="ECO:0000313" key="8">
    <source>
        <dbReference type="EMBL" id="KJE92162.1"/>
    </source>
</evidence>
<sequence length="997" mass="107153">MPASVLTSAAGVIALLDETQPQLQAFALGKLNGLVDTFWAEISESVRRIEELYEDEAFHNRQLAALVASKVYYHLGSFGDALEFALGAGELFNVNENSEFVHTIVSKCIDRYIALRNPDAAQDVLTSAGVEQAAAAGGDIDARLVALVDRMFERCLTHGSYRQAIGIALESRRIDIFQRAIAEASDTSAVLGYCMNISNTLITSRAFRDSVLAVLVDQYMCLPEPDLINVCQCLIFLNNPERVAQTLRDLLEGRLCGAAGAERGVLVAYQIAFDVFESATQQFVHRVVAHLLQLSGVAIPEPTAADAAPEPTLEKDSPIARLYAILTGEVSLGLELEFLLRNNHSDLLILKNTKLATQRNSICHGGTVIANALMHAGTGIDTFLRQDLAWVRRAAHWAKFNVTASLGVVHKGHIKESFNILSPYLPKGGSESGAGPFAEGGGLFALGLIHANHGKKAIPFLVEQLKNATHSRTDEGYCEGDIVRHGGSLGLGLAAMGTATPELFGELRAVLNTDSAVAGEAAGIGMGLIMLGTGHSECLDEMLRYAHDTAHEKIIRGLAIGMALMLYEREELADAHIELMAADKDPVLRYGAMLAVSLAYAGTGNNKAINRLLHVAVSDVSDDVRRAAVIGLGFVLFRDSKQVPGVVSLLSESYNPHVRYGAALALGVSCAATGSADAIELLEPLSNDPVDFVRQGAMIALAMVLIQQSDAQTPKAASTRKLFEKVIGERHEDVMAKFGAVLAQGLIEAGGRNVTISLQSRIGHTRTSSVVGLLLFTQHWFWHSMTHFISLAFTPTTLIALNKNLKMPQVKFHSAAKPSQFAYPPALVPPKVETKEKVTTAVLSYTKAKSTKRKADKAAAIARGEAVSMDTSVPGSPLQSAPSSPGAEEKSLESALAEKAAEKKEDVKEVEPDFELLTNPARIVPDQVHVTSLRDERYRTVLKSALVGGIVIVEDNTPELPEELIEIAIPTPKVSAANTVGDEADEPEPPQPFEYTL</sequence>
<comment type="similarity">
    <text evidence="1 4">Belongs to the proteasome subunit S1 family.</text>
</comment>
<keyword evidence="2" id="KW-0677">Repeat</keyword>
<dbReference type="InterPro" id="IPR011989">
    <property type="entry name" value="ARM-like"/>
</dbReference>
<dbReference type="eggNOG" id="KOG2062">
    <property type="taxonomic scope" value="Eukaryota"/>
</dbReference>
<evidence type="ECO:0000259" key="6">
    <source>
        <dbReference type="Pfam" id="PF18004"/>
    </source>
</evidence>
<dbReference type="GO" id="GO:0043161">
    <property type="term" value="P:proteasome-mediated ubiquitin-dependent protein catabolic process"/>
    <property type="evidence" value="ECO:0007669"/>
    <property type="project" value="TreeGrafter"/>
</dbReference>
<dbReference type="EMBL" id="KE346363">
    <property type="protein sequence ID" value="KJE92162.1"/>
    <property type="molecule type" value="Genomic_DNA"/>
</dbReference>
<evidence type="ECO:0000256" key="5">
    <source>
        <dbReference type="SAM" id="MobiDB-lite"/>
    </source>
</evidence>
<dbReference type="InterPro" id="IPR016024">
    <property type="entry name" value="ARM-type_fold"/>
</dbReference>
<dbReference type="AlphaFoldDB" id="A0A0D2VP45"/>
<dbReference type="STRING" id="595528.A0A0D2VP45"/>
<dbReference type="GO" id="GO:0034515">
    <property type="term" value="C:proteasome storage granule"/>
    <property type="evidence" value="ECO:0007669"/>
    <property type="project" value="TreeGrafter"/>
</dbReference>
<dbReference type="PANTHER" id="PTHR10943:SF2">
    <property type="entry name" value="26S PROTEASOME NON-ATPASE REGULATORY SUBUNIT 1"/>
    <property type="match status" value="1"/>
</dbReference>
<evidence type="ECO:0000313" key="9">
    <source>
        <dbReference type="Proteomes" id="UP000008743"/>
    </source>
</evidence>
<dbReference type="PANTHER" id="PTHR10943">
    <property type="entry name" value="26S PROTEASOME NON-ATPASE REGULATORY SUBUNIT"/>
    <property type="match status" value="1"/>
</dbReference>
<dbReference type="InterPro" id="IPR016642">
    <property type="entry name" value="26S_Psome_Rpn2"/>
</dbReference>
<evidence type="ECO:0000256" key="4">
    <source>
        <dbReference type="PIRNR" id="PIRNR015947"/>
    </source>
</evidence>
<organism evidence="8 9">
    <name type="scientific">Capsaspora owczarzaki (strain ATCC 30864)</name>
    <dbReference type="NCBI Taxonomy" id="595528"/>
    <lineage>
        <taxon>Eukaryota</taxon>
        <taxon>Filasterea</taxon>
        <taxon>Capsaspora</taxon>
    </lineage>
</organism>
<accession>A0A0D2VP45</accession>
<name>A0A0D2VP45_CAPO3</name>
<dbReference type="Pfam" id="PF13646">
    <property type="entry name" value="HEAT_2"/>
    <property type="match status" value="1"/>
</dbReference>
<dbReference type="RefSeq" id="XP_004364020.2">
    <property type="nucleotide sequence ID" value="XM_004363963.2"/>
</dbReference>
<dbReference type="GO" id="GO:0042176">
    <property type="term" value="P:regulation of protein catabolic process"/>
    <property type="evidence" value="ECO:0007669"/>
    <property type="project" value="UniProtKB-UniRule"/>
</dbReference>
<dbReference type="PIRSF" id="PIRSF015947">
    <property type="entry name" value="26S_Psome_Rpn2"/>
    <property type="match status" value="1"/>
</dbReference>
<feature type="region of interest" description="Disordered" evidence="5">
    <location>
        <begin position="978"/>
        <end position="997"/>
    </location>
</feature>
<dbReference type="Proteomes" id="UP000008743">
    <property type="component" value="Unassembled WGS sequence"/>
</dbReference>
<proteinExistence type="inferred from homology"/>
<dbReference type="Pfam" id="PF18004">
    <property type="entry name" value="RPN2_C"/>
    <property type="match status" value="1"/>
</dbReference>
<keyword evidence="3 4" id="KW-0647">Proteasome</keyword>
<evidence type="ECO:0000259" key="7">
    <source>
        <dbReference type="Pfam" id="PF21505"/>
    </source>
</evidence>
<feature type="region of interest" description="Disordered" evidence="5">
    <location>
        <begin position="868"/>
        <end position="892"/>
    </location>
</feature>
<feature type="compositionally biased region" description="Polar residues" evidence="5">
    <location>
        <begin position="869"/>
        <end position="883"/>
    </location>
</feature>
<dbReference type="PhylomeDB" id="A0A0D2VP45"/>
<evidence type="ECO:0000256" key="2">
    <source>
        <dbReference type="ARBA" id="ARBA00022737"/>
    </source>
</evidence>
<dbReference type="InterPro" id="IPR048570">
    <property type="entry name" value="PSMD1_RPN2_N"/>
</dbReference>
<dbReference type="GO" id="GO:0008540">
    <property type="term" value="C:proteasome regulatory particle, base subcomplex"/>
    <property type="evidence" value="ECO:0007669"/>
    <property type="project" value="UniProtKB-UniRule"/>
</dbReference>
<feature type="domain" description="26S proteasome non-ATPase regulatory subunit 1/RPN2 N-terminal" evidence="7">
    <location>
        <begin position="7"/>
        <end position="343"/>
    </location>
</feature>
<dbReference type="FunFam" id="1.25.10.10:FF:000017">
    <property type="entry name" value="26S proteasome non-ATPase regulatory subunit 1"/>
    <property type="match status" value="1"/>
</dbReference>
<keyword evidence="9" id="KW-1185">Reference proteome</keyword>
<dbReference type="Pfam" id="PF21505">
    <property type="entry name" value="RPN2_N"/>
    <property type="match status" value="1"/>
</dbReference>
<gene>
    <name evidence="8" type="ORF">CAOG_003181</name>
</gene>
<feature type="domain" description="26S proteasome regulatory subunit RPN2 C-terminal" evidence="6">
    <location>
        <begin position="796"/>
        <end position="965"/>
    </location>
</feature>
<dbReference type="GO" id="GO:0005634">
    <property type="term" value="C:nucleus"/>
    <property type="evidence" value="ECO:0007669"/>
    <property type="project" value="TreeGrafter"/>
</dbReference>
<dbReference type="InParanoid" id="A0A0D2VP45"/>
<dbReference type="GO" id="GO:0030234">
    <property type="term" value="F:enzyme regulator activity"/>
    <property type="evidence" value="ECO:0007669"/>
    <property type="project" value="UniProtKB-UniRule"/>
</dbReference>
<dbReference type="Pfam" id="PF01851">
    <property type="entry name" value="PC_rep"/>
    <property type="match status" value="1"/>
</dbReference>
<protein>
    <submittedName>
        <fullName evidence="8">Proteasome 26S subunit</fullName>
    </submittedName>
</protein>
<reference evidence="9" key="1">
    <citation type="submission" date="2011-02" db="EMBL/GenBank/DDBJ databases">
        <title>The Genome Sequence of Capsaspora owczarzaki ATCC 30864.</title>
        <authorList>
            <person name="Russ C."/>
            <person name="Cuomo C."/>
            <person name="Burger G."/>
            <person name="Gray M.W."/>
            <person name="Holland P.W.H."/>
            <person name="King N."/>
            <person name="Lang F.B.F."/>
            <person name="Roger A.J."/>
            <person name="Ruiz-Trillo I."/>
            <person name="Young S.K."/>
            <person name="Zeng Q."/>
            <person name="Gargeya S."/>
            <person name="Alvarado L."/>
            <person name="Berlin A."/>
            <person name="Chapman S.B."/>
            <person name="Chen Z."/>
            <person name="Freedman E."/>
            <person name="Gellesch M."/>
            <person name="Goldberg J."/>
            <person name="Griggs A."/>
            <person name="Gujja S."/>
            <person name="Heilman E."/>
            <person name="Heiman D."/>
            <person name="Howarth C."/>
            <person name="Mehta T."/>
            <person name="Neiman D."/>
            <person name="Pearson M."/>
            <person name="Roberts A."/>
            <person name="Saif S."/>
            <person name="Shea T."/>
            <person name="Shenoy N."/>
            <person name="Sisk P."/>
            <person name="Stolte C."/>
            <person name="Sykes S."/>
            <person name="White J."/>
            <person name="Yandava C."/>
            <person name="Haas B."/>
            <person name="Nusbaum C."/>
            <person name="Birren B."/>
        </authorList>
    </citation>
    <scope>NUCLEOTIDE SEQUENCE</scope>
    <source>
        <strain evidence="9">ATCC 30864</strain>
    </source>
</reference>
<dbReference type="FunCoup" id="A0A0D2VP45">
    <property type="interactions" value="745"/>
</dbReference>
<dbReference type="Gene3D" id="1.25.10.10">
    <property type="entry name" value="Leucine-rich Repeat Variant"/>
    <property type="match status" value="1"/>
</dbReference>